<comment type="caution">
    <text evidence="2">The sequence shown here is derived from an EMBL/GenBank/DDBJ whole genome shotgun (WGS) entry which is preliminary data.</text>
</comment>
<evidence type="ECO:0000313" key="3">
    <source>
        <dbReference type="Proteomes" id="UP001156836"/>
    </source>
</evidence>
<sequence>MDMFYAASTSGFYDPSIHQRIPPDAVEITHAEYEALYAGVASGFDIEIDSMGRPVLVAPQPLPVEDLRAAASAQLPAWEAAERTASIEHAGRRWLTTPEALQDIRDALLAGLVPGGVWIDAAREPVPMTLAELQALWAACVTRGAAIYQRRLMMEAEIAAMDAGQLVTFAPNWPA</sequence>
<dbReference type="RefSeq" id="WP_018748816.1">
    <property type="nucleotide sequence ID" value="NZ_BSOZ01000005.1"/>
</dbReference>
<accession>A0ABQ6BUL9</accession>
<dbReference type="InterPro" id="IPR025484">
    <property type="entry name" value="DUF4376"/>
</dbReference>
<keyword evidence="3" id="KW-1185">Reference proteome</keyword>
<protein>
    <recommendedName>
        <fullName evidence="1">DUF4376 domain-containing protein</fullName>
    </recommendedName>
</protein>
<reference evidence="3" key="1">
    <citation type="journal article" date="2019" name="Int. J. Syst. Evol. Microbiol.">
        <title>The Global Catalogue of Microorganisms (GCM) 10K type strain sequencing project: providing services to taxonomists for standard genome sequencing and annotation.</title>
        <authorList>
            <consortium name="The Broad Institute Genomics Platform"/>
            <consortium name="The Broad Institute Genome Sequencing Center for Infectious Disease"/>
            <person name="Wu L."/>
            <person name="Ma J."/>
        </authorList>
    </citation>
    <scope>NUCLEOTIDE SEQUENCE [LARGE SCALE GENOMIC DNA]</scope>
    <source>
        <strain evidence="3">NBRC 104970</strain>
    </source>
</reference>
<dbReference type="EMBL" id="BSOZ01000005">
    <property type="protein sequence ID" value="GLS03504.1"/>
    <property type="molecule type" value="Genomic_DNA"/>
</dbReference>
<organism evidence="2 3">
    <name type="scientific">Chitiniphilus shinanonensis</name>
    <dbReference type="NCBI Taxonomy" id="553088"/>
    <lineage>
        <taxon>Bacteria</taxon>
        <taxon>Pseudomonadati</taxon>
        <taxon>Pseudomonadota</taxon>
        <taxon>Betaproteobacteria</taxon>
        <taxon>Neisseriales</taxon>
        <taxon>Chitinibacteraceae</taxon>
        <taxon>Chitiniphilus</taxon>
    </lineage>
</organism>
<evidence type="ECO:0000259" key="1">
    <source>
        <dbReference type="Pfam" id="PF14301"/>
    </source>
</evidence>
<evidence type="ECO:0000313" key="2">
    <source>
        <dbReference type="EMBL" id="GLS03504.1"/>
    </source>
</evidence>
<proteinExistence type="predicted"/>
<dbReference type="Proteomes" id="UP001156836">
    <property type="component" value="Unassembled WGS sequence"/>
</dbReference>
<dbReference type="Pfam" id="PF14301">
    <property type="entry name" value="DUF4376"/>
    <property type="match status" value="1"/>
</dbReference>
<name>A0ABQ6BUL9_9NEIS</name>
<feature type="domain" description="DUF4376" evidence="1">
    <location>
        <begin position="67"/>
        <end position="162"/>
    </location>
</feature>
<gene>
    <name evidence="2" type="ORF">GCM10007860_06480</name>
</gene>